<reference evidence="2" key="1">
    <citation type="submission" date="2019-08" db="EMBL/GenBank/DDBJ databases">
        <authorList>
            <person name="Kucharzyk K."/>
            <person name="Murdoch R.W."/>
            <person name="Higgins S."/>
            <person name="Loffler F."/>
        </authorList>
    </citation>
    <scope>NUCLEOTIDE SEQUENCE</scope>
</reference>
<dbReference type="EMBL" id="VSSQ01071880">
    <property type="protein sequence ID" value="MPN23396.1"/>
    <property type="molecule type" value="Genomic_DNA"/>
</dbReference>
<accession>A0A645GB98</accession>
<dbReference type="InterPro" id="IPR001119">
    <property type="entry name" value="SLH_dom"/>
</dbReference>
<evidence type="ECO:0000259" key="1">
    <source>
        <dbReference type="PROSITE" id="PS51272"/>
    </source>
</evidence>
<protein>
    <submittedName>
        <fullName evidence="2">Endoglucanase</fullName>
        <ecNumber evidence="2">3.2.1.4</ecNumber>
    </submittedName>
</protein>
<feature type="domain" description="SLH" evidence="1">
    <location>
        <begin position="142"/>
        <end position="199"/>
    </location>
</feature>
<feature type="domain" description="SLH" evidence="1">
    <location>
        <begin position="76"/>
        <end position="139"/>
    </location>
</feature>
<dbReference type="EC" id="3.2.1.4" evidence="2"/>
<organism evidence="2">
    <name type="scientific">bioreactor metagenome</name>
    <dbReference type="NCBI Taxonomy" id="1076179"/>
    <lineage>
        <taxon>unclassified sequences</taxon>
        <taxon>metagenomes</taxon>
        <taxon>ecological metagenomes</taxon>
    </lineage>
</organism>
<sequence>MYALLSGSGTIKVINNAKNFIDIKSSDWFYNSILFVNSRVIFIGVSEDEFGPKLPMTRAMLATALHRLENKVDSNAQVTYTDVLQEQWYSDSIAWVVEAGIVSGYGNGVFGTNDNINREQLATIMYNYAKYTGLSTVERGGIQHFSDAEQTSPWATDALRWAVGIGLMQGDGNNLNPKGDASRADVATIIMRFVEIMVK</sequence>
<dbReference type="PANTHER" id="PTHR43308">
    <property type="entry name" value="OUTER MEMBRANE PROTEIN ALPHA-RELATED"/>
    <property type="match status" value="1"/>
</dbReference>
<dbReference type="PANTHER" id="PTHR43308:SF1">
    <property type="entry name" value="OUTER MEMBRANE PROTEIN ALPHA"/>
    <property type="match status" value="1"/>
</dbReference>
<keyword evidence="2" id="KW-0378">Hydrolase</keyword>
<dbReference type="AlphaFoldDB" id="A0A645GB98"/>
<dbReference type="Pfam" id="PF00395">
    <property type="entry name" value="SLH"/>
    <property type="match status" value="3"/>
</dbReference>
<evidence type="ECO:0000313" key="2">
    <source>
        <dbReference type="EMBL" id="MPN23396.1"/>
    </source>
</evidence>
<name>A0A645GB98_9ZZZZ</name>
<feature type="domain" description="SLH" evidence="1">
    <location>
        <begin position="16"/>
        <end position="75"/>
    </location>
</feature>
<keyword evidence="2" id="KW-0326">Glycosidase</keyword>
<proteinExistence type="predicted"/>
<dbReference type="GO" id="GO:0008810">
    <property type="term" value="F:cellulase activity"/>
    <property type="evidence" value="ECO:0007669"/>
    <property type="project" value="UniProtKB-EC"/>
</dbReference>
<dbReference type="PROSITE" id="PS51272">
    <property type="entry name" value="SLH"/>
    <property type="match status" value="3"/>
</dbReference>
<gene>
    <name evidence="2" type="ORF">SDC9_170784</name>
</gene>
<dbReference type="InterPro" id="IPR051465">
    <property type="entry name" value="Cell_Envelope_Struct_Comp"/>
</dbReference>
<comment type="caution">
    <text evidence="2">The sequence shown here is derived from an EMBL/GenBank/DDBJ whole genome shotgun (WGS) entry which is preliminary data.</text>
</comment>